<dbReference type="WBParaSite" id="Csp11.Scaffold629.g12987.t1">
    <property type="protein sequence ID" value="Csp11.Scaffold629.g12987.t1"/>
    <property type="gene ID" value="Csp11.Scaffold629.g12987"/>
</dbReference>
<proteinExistence type="predicted"/>
<feature type="transmembrane region" description="Helical" evidence="1">
    <location>
        <begin position="48"/>
        <end position="69"/>
    </location>
</feature>
<dbReference type="Proteomes" id="UP000095282">
    <property type="component" value="Unplaced"/>
</dbReference>
<keyword evidence="1" id="KW-1133">Transmembrane helix</keyword>
<evidence type="ECO:0000313" key="3">
    <source>
        <dbReference type="WBParaSite" id="Csp11.Scaffold629.g12987.t1"/>
    </source>
</evidence>
<keyword evidence="1" id="KW-0472">Membrane</keyword>
<name>A0A1I7TY79_9PELO</name>
<evidence type="ECO:0000256" key="1">
    <source>
        <dbReference type="SAM" id="Phobius"/>
    </source>
</evidence>
<feature type="transmembrane region" description="Helical" evidence="1">
    <location>
        <begin position="81"/>
        <end position="100"/>
    </location>
</feature>
<keyword evidence="2" id="KW-1185">Reference proteome</keyword>
<sequence>MARYKIRRPPIPVNHDDQTLPFNILLLLRTILAFMQQPSTDFHVLNKYIVTIDDLLLIPGTLIVLVTSALEGYRTAEPTTFHISMINITVFTSSILIYVTTIRKILEKTRELSHIIQLNDLYIFSSADRRQRSICESRESWRLRDKRNMDEIFSSGCWYCIVYEKL</sequence>
<reference evidence="3" key="1">
    <citation type="submission" date="2016-11" db="UniProtKB">
        <authorList>
            <consortium name="WormBaseParasite"/>
        </authorList>
    </citation>
    <scope>IDENTIFICATION</scope>
</reference>
<protein>
    <submittedName>
        <fullName evidence="3">G_PROTEIN_RECEP_F1_2 domain-containing protein</fullName>
    </submittedName>
</protein>
<keyword evidence="1" id="KW-0812">Transmembrane</keyword>
<organism evidence="2 3">
    <name type="scientific">Caenorhabditis tropicalis</name>
    <dbReference type="NCBI Taxonomy" id="1561998"/>
    <lineage>
        <taxon>Eukaryota</taxon>
        <taxon>Metazoa</taxon>
        <taxon>Ecdysozoa</taxon>
        <taxon>Nematoda</taxon>
        <taxon>Chromadorea</taxon>
        <taxon>Rhabditida</taxon>
        <taxon>Rhabditina</taxon>
        <taxon>Rhabditomorpha</taxon>
        <taxon>Rhabditoidea</taxon>
        <taxon>Rhabditidae</taxon>
        <taxon>Peloderinae</taxon>
        <taxon>Caenorhabditis</taxon>
    </lineage>
</organism>
<dbReference type="AlphaFoldDB" id="A0A1I7TY79"/>
<accession>A0A1I7TY79</accession>
<evidence type="ECO:0000313" key="2">
    <source>
        <dbReference type="Proteomes" id="UP000095282"/>
    </source>
</evidence>